<evidence type="ECO:0000259" key="10">
    <source>
        <dbReference type="Pfam" id="PF24598"/>
    </source>
</evidence>
<keyword evidence="4" id="KW-0333">Golgi apparatus</keyword>
<feature type="compositionally biased region" description="Basic residues" evidence="7">
    <location>
        <begin position="2207"/>
        <end position="2219"/>
    </location>
</feature>
<dbReference type="Pfam" id="PF24598">
    <property type="entry name" value="DOP1_C"/>
    <property type="match status" value="1"/>
</dbReference>
<dbReference type="Proteomes" id="UP001164746">
    <property type="component" value="Chromosome 6"/>
</dbReference>
<evidence type="ECO:0000313" key="13">
    <source>
        <dbReference type="Proteomes" id="UP001164746"/>
    </source>
</evidence>
<evidence type="ECO:0000256" key="4">
    <source>
        <dbReference type="ARBA" id="ARBA00023034"/>
    </source>
</evidence>
<accession>A0ABY7EDB2</accession>
<feature type="compositionally biased region" description="Basic and acidic residues" evidence="7">
    <location>
        <begin position="1076"/>
        <end position="1088"/>
    </location>
</feature>
<dbReference type="Pfam" id="PF04118">
    <property type="entry name" value="Dopey_N"/>
    <property type="match status" value="1"/>
</dbReference>
<dbReference type="Pfam" id="PF24601">
    <property type="entry name" value="TPR_DOP1"/>
    <property type="match status" value="1"/>
</dbReference>
<dbReference type="InterPro" id="IPR056457">
    <property type="entry name" value="DOP1_C"/>
</dbReference>
<proteinExistence type="inferred from homology"/>
<comment type="similarity">
    <text evidence="6">Belongs to the DOP1 family.</text>
</comment>
<feature type="domain" description="DOP1-like TPR" evidence="11">
    <location>
        <begin position="1214"/>
        <end position="1577"/>
    </location>
</feature>
<evidence type="ECO:0000256" key="6">
    <source>
        <dbReference type="ARBA" id="ARBA00046326"/>
    </source>
</evidence>
<dbReference type="InterPro" id="IPR056459">
    <property type="entry name" value="TPR_DOP1"/>
</dbReference>
<keyword evidence="13" id="KW-1185">Reference proteome</keyword>
<keyword evidence="2" id="KW-0813">Transport</keyword>
<protein>
    <submittedName>
        <fullName evidence="12">DOP1-like protein</fullName>
    </submittedName>
</protein>
<organism evidence="12 13">
    <name type="scientific">Mya arenaria</name>
    <name type="common">Soft-shell clam</name>
    <dbReference type="NCBI Taxonomy" id="6604"/>
    <lineage>
        <taxon>Eukaryota</taxon>
        <taxon>Metazoa</taxon>
        <taxon>Spiralia</taxon>
        <taxon>Lophotrochozoa</taxon>
        <taxon>Mollusca</taxon>
        <taxon>Bivalvia</taxon>
        <taxon>Autobranchia</taxon>
        <taxon>Heteroconchia</taxon>
        <taxon>Euheterodonta</taxon>
        <taxon>Imparidentia</taxon>
        <taxon>Neoheterodontei</taxon>
        <taxon>Myida</taxon>
        <taxon>Myoidea</taxon>
        <taxon>Myidae</taxon>
        <taxon>Mya</taxon>
    </lineage>
</organism>
<feature type="compositionally biased region" description="Polar residues" evidence="7">
    <location>
        <begin position="2307"/>
        <end position="2316"/>
    </location>
</feature>
<evidence type="ECO:0000256" key="2">
    <source>
        <dbReference type="ARBA" id="ARBA00022448"/>
    </source>
</evidence>
<feature type="compositionally biased region" description="Basic and acidic residues" evidence="7">
    <location>
        <begin position="586"/>
        <end position="617"/>
    </location>
</feature>
<dbReference type="InterPro" id="IPR007249">
    <property type="entry name" value="DOP1_N"/>
</dbReference>
<evidence type="ECO:0000259" key="9">
    <source>
        <dbReference type="Pfam" id="PF24597"/>
    </source>
</evidence>
<feature type="compositionally biased region" description="Polar residues" evidence="7">
    <location>
        <begin position="2341"/>
        <end position="2351"/>
    </location>
</feature>
<reference evidence="12" key="1">
    <citation type="submission" date="2022-11" db="EMBL/GenBank/DDBJ databases">
        <title>Centuries of genome instability and evolution in soft-shell clam transmissible cancer (bioRxiv).</title>
        <authorList>
            <person name="Hart S.F.M."/>
            <person name="Yonemitsu M.A."/>
            <person name="Giersch R.M."/>
            <person name="Beal B.F."/>
            <person name="Arriagada G."/>
            <person name="Davis B.W."/>
            <person name="Ostrander E.A."/>
            <person name="Goff S.P."/>
            <person name="Metzger M.J."/>
        </authorList>
    </citation>
    <scope>NUCLEOTIDE SEQUENCE</scope>
    <source>
        <strain evidence="12">MELC-2E11</strain>
        <tissue evidence="12">Siphon/mantle</tissue>
    </source>
</reference>
<dbReference type="InterPro" id="IPR056458">
    <property type="entry name" value="TPR_DOP1_M"/>
</dbReference>
<feature type="region of interest" description="Disordered" evidence="7">
    <location>
        <begin position="1152"/>
        <end position="1179"/>
    </location>
</feature>
<dbReference type="InterPro" id="IPR040314">
    <property type="entry name" value="DOP1"/>
</dbReference>
<gene>
    <name evidence="12" type="ORF">MAR_016750</name>
</gene>
<keyword evidence="3" id="KW-0653">Protein transport</keyword>
<name>A0ABY7EDB2_MYAAR</name>
<dbReference type="PANTHER" id="PTHR14042">
    <property type="entry name" value="DOPEY-RELATED"/>
    <property type="match status" value="1"/>
</dbReference>
<evidence type="ECO:0000256" key="3">
    <source>
        <dbReference type="ARBA" id="ARBA00022927"/>
    </source>
</evidence>
<evidence type="ECO:0000256" key="5">
    <source>
        <dbReference type="ARBA" id="ARBA00023136"/>
    </source>
</evidence>
<sequence>MSALSILAEECELLNDSKYRSYITQIEKALKSFDNTSEWADLISALGKLNKVLLAHVKYPVIPKRVTIGKRLAQCLHPALPSGVHMKALETYDIIFKCIGTDRLAQDLFIYSAGLFPLLGHAAMNVKTILLMIYERHFVTLGKRIKPGLNEPSYFYTCLWECVHSCPSVRLPASSFLLAHYNRKQSMEDQLHMVGLNITLMVEALCCGVQDASVLVQRSMLDFLLVAFPLHNSQLIHSDMAKVVKAAINVLLRRDMSLNRRFYAWLLGTSTTMSAGHEVKSKAENSDLNDSSVELRYFEKYSQDLLVQALRHTLTESPDITDGSSVKSAVLKPFRILISLLDKPEIGPVILESVLLSIFRCLHREFQQSKSEKSVRSGKFSQKGDTSAYDELLKTANLLFGTFEPYFIWDYASRIFEHACEGRGKGKHGASRQGSVIEGQETATVEDLCELLVFLLDSVSLETFSETQTEHLPNLLHNIILSLDHHCGRLADHDIITTLQLCTKMLSKVQPTMTTSWSHDDPCHQSCDLGVEVEVNYLGRSDIPSADSKPLDIEEAEQLNKHLKLVAGKVEPKPANNKPDTTKIAGTEKPKSANNKPDTRKIDTKDDIPDSETERKPMKALTRTHSKHNKSVNLMQQCINSFQEFFHTLVSLKLIKDKDLPTKLFKGVVKDVIDSSPAYKTGIDGEQCSVPPEKVLFVPYDEEILETFSAACQLFVEFASFPMYGQDPCSRDSSSDKNPMPQWVQDLVVCSLNVDNFQVQSAAISTMLDLVILTQSVQTDLKTSSDVDSREGRSAEVLWGYLGAKTPVCHQTTVKLFHILHQVAPSTWVCEDVIGNQLSHTDETVQIEAFKRFTTLWHLTRTRKTDVIPGKPHRTFTRSMFVLLDALKDETSPLKVLATTWLSHVLQQGDISRVMEPLLQMLLHPDTARVSVQHVNIHQPRKVHLSESNDDTSEANIYAISSEGGNVIYHVSTPKTIAKKSSTDELKSYALTFLCEKGTHTAPSRSRSEQELHFDKVDPSNLSLKINPFGSESSIDNLMLDFLPAASSKEGEISRAKRLDKETCSREGISFNVQDESSKDVSEDEQGRDSSVTSSVENIAKDIVDSIIKTVVHPDENENTISNVNTILKEDVKQENTRDKCKTDAVNEVKKSESESRIGSPRKVIQRTESVTSSNAGDHELLNRVQKQRVDSPTPSEKDTPMYQELERDTTNIHTLHMHILLYTQKYDYERTLYALSTLKAMLAACPRMLVTSLVTTNISSLKAPQLAKLQLLLARHRKSVFGKSFFGEIPSETMSTYRSSMFIEVLISVCLYFVRGYYPNLMMSKLSCDELLGNKQVHILAAETLTLMMSEVASIMKDSGKNFVSYIGDLFQRCKVQKALLHCVLAVIYNARKRKDSEAGFKFTEAVVTFNEDQLQPAVNEAFLVKLLDLLVVMVTVEEQIGKYQSVSESTPASEWDRLKVSYQPSLNNVRYTLGHPIVQQGMFVSGLLSALKQTHMCHLHRHWVGLVTATLPRMGRYLPGIVMTVVAQLCRNIEALAVHYETDGKGSTSLENIPPDHILTMLEGLMSLCHYCLLDNVSPVSIGQQTPSSANNNAANAAGTNILSNLFHVFNPVNSRETSPQREIGVVSPVMDARNNILSVMPRIMACLTALWRAVNIVDKHDEWSTLTLGAPKVVRQYILEFISPISLPHGAHLLGAIAVAWNDRRKKAHGKPSKKFGCDASEDQLLLVDLVAAIKVLPMDTLINTVRDVLSNPPHSELNRKKNSPLEVNMLQFFYAYVERTLPGQLSDSWPALCTLLKDALQLNLKAQGQFLLLLIFNEFVQKTPAMVEKRNQREVQELAQRLLEGVANIAGLSLEQTTWLRKNYAVKPGPQVAEEGEVEEASFTEDDSVLTQKRVPDLDPTKANSADSKYSVQALTNLAEITAPLLDVIYSSEEKDKVAPFLITSQFVSSISSYQYTKKAWRREVFELLLDPSFFQMDMESVGYWTAIVDNLMTHDKTTYKDLMARVSMAQTGSLSLFTSREAEIDLKASMLKRLAFTVLCSEPDQYQKSIPEIQEKLAESLRILQAPSVMAQVFTCFRVLMLRVSPQHLTSMWPTIITELIHVFLQIEQELSTETEEFMAQVQRIAALDSSWAHLGNGLNAHNNPSWLQLYLSACKLLDLCLALPADKVPQFQLYRWAFIGGAAAGEGNEEIEEEDSVDSRGRRKEQPRRRKQARFNPHIIRLARLLNTKLQGDVPMMKMVPGRPLLTITHLRSLQELQPFFNTLCLANQSDNIVLAARQLGARLVRNQTGGLTNGHADTNVGHSGVNQSESRVKPSGPMGKGLPKSKSVPAFPLNQLSPDSVTGSDVKSTKQYIEELLLRDFLEPMT</sequence>
<dbReference type="Pfam" id="PF24597">
    <property type="entry name" value="TPR_DOP1_M"/>
    <property type="match status" value="1"/>
</dbReference>
<evidence type="ECO:0000256" key="1">
    <source>
        <dbReference type="ARBA" id="ARBA00004395"/>
    </source>
</evidence>
<comment type="subcellular location">
    <subcellularLocation>
        <location evidence="1">Golgi apparatus membrane</location>
        <topology evidence="1">Peripheral membrane protein</topology>
    </subcellularLocation>
</comment>
<feature type="domain" description="DOP1-like middle TPR" evidence="9">
    <location>
        <begin position="297"/>
        <end position="520"/>
    </location>
</feature>
<feature type="region of interest" description="Disordered" evidence="7">
    <location>
        <begin position="2195"/>
        <end position="2219"/>
    </location>
</feature>
<evidence type="ECO:0000256" key="7">
    <source>
        <dbReference type="SAM" id="MobiDB-lite"/>
    </source>
</evidence>
<evidence type="ECO:0000313" key="12">
    <source>
        <dbReference type="EMBL" id="WAR06792.1"/>
    </source>
</evidence>
<feature type="compositionally biased region" description="Polar residues" evidence="7">
    <location>
        <begin position="1167"/>
        <end position="1176"/>
    </location>
</feature>
<evidence type="ECO:0000259" key="8">
    <source>
        <dbReference type="Pfam" id="PF04118"/>
    </source>
</evidence>
<feature type="region of interest" description="Disordered" evidence="7">
    <location>
        <begin position="565"/>
        <end position="624"/>
    </location>
</feature>
<feature type="domain" description="DOP1-like C-terminal" evidence="10">
    <location>
        <begin position="1776"/>
        <end position="2273"/>
    </location>
</feature>
<keyword evidence="5" id="KW-0472">Membrane</keyword>
<feature type="region of interest" description="Disordered" evidence="7">
    <location>
        <begin position="1067"/>
        <end position="1094"/>
    </location>
</feature>
<evidence type="ECO:0000259" key="11">
    <source>
        <dbReference type="Pfam" id="PF24601"/>
    </source>
</evidence>
<dbReference type="PANTHER" id="PTHR14042:SF24">
    <property type="entry name" value="PROTEIN DOPEY-1 HOMOLOG"/>
    <property type="match status" value="1"/>
</dbReference>
<feature type="domain" description="DOP1 N-terminal" evidence="8">
    <location>
        <begin position="16"/>
        <end position="149"/>
    </location>
</feature>
<dbReference type="EMBL" id="CP111017">
    <property type="protein sequence ID" value="WAR06792.1"/>
    <property type="molecule type" value="Genomic_DNA"/>
</dbReference>
<feature type="region of interest" description="Disordered" evidence="7">
    <location>
        <begin position="2297"/>
        <end position="2351"/>
    </location>
</feature>